<dbReference type="Pfam" id="PF06985">
    <property type="entry name" value="HET"/>
    <property type="match status" value="1"/>
</dbReference>
<accession>A0AAV9HMY7</accession>
<dbReference type="PANTHER" id="PTHR10622">
    <property type="entry name" value="HET DOMAIN-CONTAINING PROTEIN"/>
    <property type="match status" value="1"/>
</dbReference>
<dbReference type="InterPro" id="IPR010730">
    <property type="entry name" value="HET"/>
</dbReference>
<feature type="domain" description="Heterokaryon incompatibility" evidence="1">
    <location>
        <begin position="33"/>
        <end position="127"/>
    </location>
</feature>
<comment type="caution">
    <text evidence="3">The sequence shown here is derived from an EMBL/GenBank/DDBJ whole genome shotgun (WGS) entry which is preliminary data.</text>
</comment>
<reference evidence="3" key="1">
    <citation type="journal article" date="2023" name="Mol. Phylogenet. Evol.">
        <title>Genome-scale phylogeny and comparative genomics of the fungal order Sordariales.</title>
        <authorList>
            <person name="Hensen N."/>
            <person name="Bonometti L."/>
            <person name="Westerberg I."/>
            <person name="Brannstrom I.O."/>
            <person name="Guillou S."/>
            <person name="Cros-Aarteil S."/>
            <person name="Calhoun S."/>
            <person name="Haridas S."/>
            <person name="Kuo A."/>
            <person name="Mondo S."/>
            <person name="Pangilinan J."/>
            <person name="Riley R."/>
            <person name="LaButti K."/>
            <person name="Andreopoulos B."/>
            <person name="Lipzen A."/>
            <person name="Chen C."/>
            <person name="Yan M."/>
            <person name="Daum C."/>
            <person name="Ng V."/>
            <person name="Clum A."/>
            <person name="Steindorff A."/>
            <person name="Ohm R.A."/>
            <person name="Martin F."/>
            <person name="Silar P."/>
            <person name="Natvig D.O."/>
            <person name="Lalanne C."/>
            <person name="Gautier V."/>
            <person name="Ament-Velasquez S.L."/>
            <person name="Kruys A."/>
            <person name="Hutchinson M.I."/>
            <person name="Powell A.J."/>
            <person name="Barry K."/>
            <person name="Miller A.N."/>
            <person name="Grigoriev I.V."/>
            <person name="Debuchy R."/>
            <person name="Gladieux P."/>
            <person name="Hiltunen Thoren M."/>
            <person name="Johannesson H."/>
        </authorList>
    </citation>
    <scope>NUCLEOTIDE SEQUENCE</scope>
    <source>
        <strain evidence="3">PSN324</strain>
    </source>
</reference>
<dbReference type="EMBL" id="MU865005">
    <property type="protein sequence ID" value="KAK4460732.1"/>
    <property type="molecule type" value="Genomic_DNA"/>
</dbReference>
<sequence>MRLLTAIPATPDDPLTSLHIKTEEYFDSDRPAYAILSHTWLAKTEELTLQELQNPFPNTHAKIGFHKTQRTCELALSRDNLTHAWVDTCCIDKTSSAELAEAINSMYAWYVEAEVCYVYLSDLPSNSELSDSLSKCRWFTRGWTLQELIAPKDVVFFDQEWNERGNKQELSKLIFEITGIPESLLKNEAAPSYFSVACRMSWAARRITTRIEDAAYCLMGIFNVNMSLRYGEKEAAFVRLQEEILRKQADMSIFVWVDDAASGFREYAPVLADSARQFRDCGDVKTELEDTIYRDPVISSRGVQLTAGLIHIPENTNPAYLCILEVRCRKGNMEIGVALRKISGGRYARYQTGLIPPLGENHENQRSLDISGVFIESLHLATSLPPRFPFHPTDPVLGNRHRVLKFRWDKSFSMRQAKPMPRSHWDLHDQVFFCSNSNSTSWGGFFIHGRLDKTPQTFIPVDFFVTCHRWNIGKPHVYLGNLSDLKLETVMLMEVQLDNTRFESNRQAETVVWGVLDGTKIEDQTLVIETGTVETRAVPTSPAKSETVTGRLGVIAIQGIGETGTAQTAWHSRFPQSKDRVLVKISVQISEQWCRELCVANPVILVDVQFEIVEQGKAWKEEVMVNQGG</sequence>
<keyword evidence="4" id="KW-1185">Reference proteome</keyword>
<dbReference type="Pfam" id="PF26640">
    <property type="entry name" value="DUF8212"/>
    <property type="match status" value="1"/>
</dbReference>
<evidence type="ECO:0000259" key="2">
    <source>
        <dbReference type="Pfam" id="PF26640"/>
    </source>
</evidence>
<evidence type="ECO:0000313" key="4">
    <source>
        <dbReference type="Proteomes" id="UP001321749"/>
    </source>
</evidence>
<evidence type="ECO:0000259" key="1">
    <source>
        <dbReference type="Pfam" id="PF06985"/>
    </source>
</evidence>
<dbReference type="Proteomes" id="UP001321749">
    <property type="component" value="Unassembled WGS sequence"/>
</dbReference>
<proteinExistence type="predicted"/>
<name>A0AAV9HMY7_9PEZI</name>
<dbReference type="InterPro" id="IPR058525">
    <property type="entry name" value="DUF8212"/>
</dbReference>
<protein>
    <submittedName>
        <fullName evidence="3">Vegetative incompatibility protein HET-E-1</fullName>
    </submittedName>
</protein>
<feature type="domain" description="DUF8212" evidence="2">
    <location>
        <begin position="236"/>
        <end position="261"/>
    </location>
</feature>
<gene>
    <name evidence="3" type="ORF">QBC42DRAFT_228853</name>
</gene>
<organism evidence="3 4">
    <name type="scientific">Cladorrhinum samala</name>
    <dbReference type="NCBI Taxonomy" id="585594"/>
    <lineage>
        <taxon>Eukaryota</taxon>
        <taxon>Fungi</taxon>
        <taxon>Dikarya</taxon>
        <taxon>Ascomycota</taxon>
        <taxon>Pezizomycotina</taxon>
        <taxon>Sordariomycetes</taxon>
        <taxon>Sordariomycetidae</taxon>
        <taxon>Sordariales</taxon>
        <taxon>Podosporaceae</taxon>
        <taxon>Cladorrhinum</taxon>
    </lineage>
</organism>
<dbReference type="PANTHER" id="PTHR10622:SF12">
    <property type="entry name" value="HET DOMAIN-CONTAINING PROTEIN"/>
    <property type="match status" value="1"/>
</dbReference>
<evidence type="ECO:0000313" key="3">
    <source>
        <dbReference type="EMBL" id="KAK4460732.1"/>
    </source>
</evidence>
<reference evidence="3" key="2">
    <citation type="submission" date="2023-06" db="EMBL/GenBank/DDBJ databases">
        <authorList>
            <consortium name="Lawrence Berkeley National Laboratory"/>
            <person name="Mondo S.J."/>
            <person name="Hensen N."/>
            <person name="Bonometti L."/>
            <person name="Westerberg I."/>
            <person name="Brannstrom I.O."/>
            <person name="Guillou S."/>
            <person name="Cros-Aarteil S."/>
            <person name="Calhoun S."/>
            <person name="Haridas S."/>
            <person name="Kuo A."/>
            <person name="Pangilinan J."/>
            <person name="Riley R."/>
            <person name="Labutti K."/>
            <person name="Andreopoulos B."/>
            <person name="Lipzen A."/>
            <person name="Chen C."/>
            <person name="Yanf M."/>
            <person name="Daum C."/>
            <person name="Ng V."/>
            <person name="Clum A."/>
            <person name="Steindorff A."/>
            <person name="Ohm R."/>
            <person name="Martin F."/>
            <person name="Silar P."/>
            <person name="Natvig D."/>
            <person name="Lalanne C."/>
            <person name="Gautier V."/>
            <person name="Ament-Velasquez S.L."/>
            <person name="Kruys A."/>
            <person name="Hutchinson M.I."/>
            <person name="Powell A.J."/>
            <person name="Barry K."/>
            <person name="Miller A.N."/>
            <person name="Grigoriev I.V."/>
            <person name="Debuchy R."/>
            <person name="Gladieux P."/>
            <person name="Thoren M.H."/>
            <person name="Johannesson H."/>
        </authorList>
    </citation>
    <scope>NUCLEOTIDE SEQUENCE</scope>
    <source>
        <strain evidence="3">PSN324</strain>
    </source>
</reference>
<dbReference type="AlphaFoldDB" id="A0AAV9HMY7"/>